<organism evidence="1 2">
    <name type="scientific">Capnocytophaga cynodegmi</name>
    <dbReference type="NCBI Taxonomy" id="28189"/>
    <lineage>
        <taxon>Bacteria</taxon>
        <taxon>Pseudomonadati</taxon>
        <taxon>Bacteroidota</taxon>
        <taxon>Flavobacteriia</taxon>
        <taxon>Flavobacteriales</taxon>
        <taxon>Flavobacteriaceae</taxon>
        <taxon>Capnocytophaga</taxon>
    </lineage>
</organism>
<sequence length="54" mass="6202">MIVMDIMTEVIIPITDMDIILTMVEDIIQDITMIEDTMTEDIIMETIAEDTLLL</sequence>
<accession>A0A0B7HDG4</accession>
<reference evidence="2" key="1">
    <citation type="submission" date="2015-01" db="EMBL/GenBank/DDBJ databases">
        <authorList>
            <person name="MANFREDI Pablo"/>
        </authorList>
    </citation>
    <scope>NUCLEOTIDE SEQUENCE [LARGE SCALE GENOMIC DNA]</scope>
    <source>
        <strain evidence="2">Ccyn2B</strain>
    </source>
</reference>
<evidence type="ECO:0000313" key="2">
    <source>
        <dbReference type="Proteomes" id="UP000038055"/>
    </source>
</evidence>
<gene>
    <name evidence="1" type="ORF">CCYN2B_40066</name>
</gene>
<proteinExistence type="predicted"/>
<evidence type="ECO:0000313" key="1">
    <source>
        <dbReference type="EMBL" id="CEN37310.1"/>
    </source>
</evidence>
<dbReference type="Proteomes" id="UP000038055">
    <property type="component" value="Unassembled WGS sequence"/>
</dbReference>
<keyword evidence="2" id="KW-1185">Reference proteome</keyword>
<dbReference type="EMBL" id="CDOD01000034">
    <property type="protein sequence ID" value="CEN37310.1"/>
    <property type="molecule type" value="Genomic_DNA"/>
</dbReference>
<dbReference type="AlphaFoldDB" id="A0A0B7HDG4"/>
<name>A0A0B7HDG4_9FLAO</name>
<protein>
    <submittedName>
        <fullName evidence="1">Uncharacterized protein</fullName>
    </submittedName>
</protein>